<dbReference type="SUPFAM" id="SSF49329">
    <property type="entry name" value="Cu,Zn superoxide dismutase-like"/>
    <property type="match status" value="1"/>
</dbReference>
<protein>
    <recommendedName>
        <fullName evidence="2">Superoxide dismutase [Cu-Zn]</fullName>
        <ecNumber evidence="2">1.15.1.1</ecNumber>
    </recommendedName>
</protein>
<dbReference type="InterPro" id="IPR001424">
    <property type="entry name" value="SOD_Cu_Zn_dom"/>
</dbReference>
<feature type="domain" description="Superoxide dismutase copper/zinc binding" evidence="4">
    <location>
        <begin position="45"/>
        <end position="165"/>
    </location>
</feature>
<keyword evidence="3" id="KW-0732">Signal</keyword>
<dbReference type="InterPro" id="IPR018152">
    <property type="entry name" value="SOD_Cu/Zn_BS"/>
</dbReference>
<dbReference type="EMBL" id="JAMGBA010000003">
    <property type="protein sequence ID" value="MCL6699592.1"/>
    <property type="molecule type" value="Genomic_DNA"/>
</dbReference>
<feature type="chain" id="PRO_5046860522" description="Superoxide dismutase [Cu-Zn]" evidence="3">
    <location>
        <begin position="20"/>
        <end position="169"/>
    </location>
</feature>
<reference evidence="5 6" key="1">
    <citation type="submission" date="2022-05" db="EMBL/GenBank/DDBJ databases">
        <authorList>
            <person name="Jo J.-H."/>
            <person name="Im W.-T."/>
        </authorList>
    </citation>
    <scope>NUCLEOTIDE SEQUENCE [LARGE SCALE GENOMIC DNA]</scope>
    <source>
        <strain evidence="5 6">NSE70-1</strain>
    </source>
</reference>
<comment type="caution">
    <text evidence="5">The sequence shown here is derived from an EMBL/GenBank/DDBJ whole genome shotgun (WGS) entry which is preliminary data.</text>
</comment>
<keyword evidence="2" id="KW-0186">Copper</keyword>
<accession>A0ABT0RX91</accession>
<dbReference type="PANTHER" id="PTHR10003">
    <property type="entry name" value="SUPEROXIDE DISMUTASE CU-ZN -RELATED"/>
    <property type="match status" value="1"/>
</dbReference>
<dbReference type="PROSITE" id="PS51257">
    <property type="entry name" value="PROKAR_LIPOPROTEIN"/>
    <property type="match status" value="1"/>
</dbReference>
<proteinExistence type="inferred from homology"/>
<keyword evidence="6" id="KW-1185">Reference proteome</keyword>
<evidence type="ECO:0000256" key="3">
    <source>
        <dbReference type="SAM" id="SignalP"/>
    </source>
</evidence>
<comment type="cofactor">
    <cofactor evidence="2">
        <name>Cu cation</name>
        <dbReference type="ChEBI" id="CHEBI:23378"/>
    </cofactor>
    <text evidence="2">Binds 1 copper ion per subunit.</text>
</comment>
<evidence type="ECO:0000259" key="4">
    <source>
        <dbReference type="Pfam" id="PF00080"/>
    </source>
</evidence>
<evidence type="ECO:0000313" key="6">
    <source>
        <dbReference type="Proteomes" id="UP001203410"/>
    </source>
</evidence>
<dbReference type="EC" id="1.15.1.1" evidence="2"/>
<comment type="function">
    <text evidence="2">Destroys radicals which are normally produced within the cells and which are toxic to biological systems.</text>
</comment>
<dbReference type="Pfam" id="PF00080">
    <property type="entry name" value="Sod_Cu"/>
    <property type="match status" value="1"/>
</dbReference>
<dbReference type="CDD" id="cd00305">
    <property type="entry name" value="Cu-Zn_Superoxide_Dismutase"/>
    <property type="match status" value="1"/>
</dbReference>
<dbReference type="Gene3D" id="2.60.40.200">
    <property type="entry name" value="Superoxide dismutase, copper/zinc binding domain"/>
    <property type="match status" value="1"/>
</dbReference>
<keyword evidence="2" id="KW-0479">Metal-binding</keyword>
<evidence type="ECO:0000256" key="2">
    <source>
        <dbReference type="RuleBase" id="RU000393"/>
    </source>
</evidence>
<comment type="cofactor">
    <cofactor evidence="2">
        <name>Zn(2+)</name>
        <dbReference type="ChEBI" id="CHEBI:29105"/>
    </cofactor>
    <text evidence="2">Binds 1 zinc ion per subunit.</text>
</comment>
<organism evidence="5 6">
    <name type="scientific">Sphingomonas caseinilyticus</name>
    <dbReference type="NCBI Taxonomy" id="2908205"/>
    <lineage>
        <taxon>Bacteria</taxon>
        <taxon>Pseudomonadati</taxon>
        <taxon>Pseudomonadota</taxon>
        <taxon>Alphaproteobacteria</taxon>
        <taxon>Sphingomonadales</taxon>
        <taxon>Sphingomonadaceae</taxon>
        <taxon>Sphingomonas</taxon>
    </lineage>
</organism>
<dbReference type="RefSeq" id="WP_249905046.1">
    <property type="nucleotide sequence ID" value="NZ_JAMGBA010000003.1"/>
</dbReference>
<dbReference type="PROSITE" id="PS00332">
    <property type="entry name" value="SOD_CU_ZN_2"/>
    <property type="match status" value="1"/>
</dbReference>
<sequence length="169" mass="16873">MRKLILIVSTALLAGCATSDELGPAGDGPVIALVNGAGATVGGVQAEPRTRGSYIRVAVEGLPPGDHGLHLHAVGRCDGPAFQSAGGHWNPAGKQHGHLNPAGQHAGDLPNLTVSTNGRGAINFLATGGALNDADGTALVVHAKPDDYKTDPSGNSGDRIACAVISPAQ</sequence>
<comment type="similarity">
    <text evidence="1 2">Belongs to the Cu-Zn superoxide dismutase family.</text>
</comment>
<gene>
    <name evidence="5" type="ORF">LZ496_12460</name>
</gene>
<name>A0ABT0RX91_9SPHN</name>
<keyword evidence="2" id="KW-0862">Zinc</keyword>
<comment type="catalytic activity">
    <reaction evidence="2">
        <text>2 superoxide + 2 H(+) = H2O2 + O2</text>
        <dbReference type="Rhea" id="RHEA:20696"/>
        <dbReference type="ChEBI" id="CHEBI:15378"/>
        <dbReference type="ChEBI" id="CHEBI:15379"/>
        <dbReference type="ChEBI" id="CHEBI:16240"/>
        <dbReference type="ChEBI" id="CHEBI:18421"/>
        <dbReference type="EC" id="1.15.1.1"/>
    </reaction>
</comment>
<evidence type="ECO:0000313" key="5">
    <source>
        <dbReference type="EMBL" id="MCL6699592.1"/>
    </source>
</evidence>
<feature type="signal peptide" evidence="3">
    <location>
        <begin position="1"/>
        <end position="19"/>
    </location>
</feature>
<dbReference type="InterPro" id="IPR036423">
    <property type="entry name" value="SOD-like_Cu/Zn_dom_sf"/>
</dbReference>
<dbReference type="Proteomes" id="UP001203410">
    <property type="component" value="Unassembled WGS sequence"/>
</dbReference>
<evidence type="ECO:0000256" key="1">
    <source>
        <dbReference type="ARBA" id="ARBA00010457"/>
    </source>
</evidence>
<keyword evidence="2" id="KW-0560">Oxidoreductase</keyword>
<dbReference type="InterPro" id="IPR024134">
    <property type="entry name" value="SOD_Cu/Zn_/chaperone"/>
</dbReference>